<dbReference type="GeneID" id="9952267"/>
<dbReference type="InParanoid" id="A0A1S0TIF1"/>
<name>A0A1S0TIF1_LOALO</name>
<dbReference type="AlphaFoldDB" id="A0A1S0TIF1"/>
<organism evidence="1">
    <name type="scientific">Loa loa</name>
    <name type="common">Eye worm</name>
    <name type="synonym">Filaria loa</name>
    <dbReference type="NCBI Taxonomy" id="7209"/>
    <lineage>
        <taxon>Eukaryota</taxon>
        <taxon>Metazoa</taxon>
        <taxon>Ecdysozoa</taxon>
        <taxon>Nematoda</taxon>
        <taxon>Chromadorea</taxon>
        <taxon>Rhabditida</taxon>
        <taxon>Spirurina</taxon>
        <taxon>Spiruromorpha</taxon>
        <taxon>Filarioidea</taxon>
        <taxon>Onchocercidae</taxon>
        <taxon>Loa</taxon>
    </lineage>
</organism>
<dbReference type="EMBL" id="JH713347">
    <property type="protein sequence ID" value="EFO13744.2"/>
    <property type="molecule type" value="Genomic_DNA"/>
</dbReference>
<proteinExistence type="predicted"/>
<evidence type="ECO:0000313" key="1">
    <source>
        <dbReference type="EMBL" id="EFO13744.2"/>
    </source>
</evidence>
<sequence length="89" mass="10295">MVQCLLCWYVAEGVLVRTTFLHGLDIPKTSESHEELTEIGKLAWKVFFGLLPVGVVIKTGRYVRCLSPFILFRIFWSYSICCRSIRCYS</sequence>
<dbReference type="CTD" id="9952267"/>
<protein>
    <submittedName>
        <fullName evidence="1">Uncharacterized protein</fullName>
    </submittedName>
</protein>
<accession>A0A1S0TIF1</accession>
<dbReference type="KEGG" id="loa:LOAG_14785"/>
<gene>
    <name evidence="1" type="ORF">LOAG_14785</name>
</gene>
<dbReference type="RefSeq" id="XP_003150326.2">
    <property type="nucleotide sequence ID" value="XM_003150278.2"/>
</dbReference>
<reference evidence="1" key="1">
    <citation type="submission" date="2012-04" db="EMBL/GenBank/DDBJ databases">
        <title>The Genome Sequence of Loa loa.</title>
        <authorList>
            <consortium name="The Broad Institute Genome Sequencing Platform"/>
            <consortium name="Broad Institute Genome Sequencing Center for Infectious Disease"/>
            <person name="Nutman T.B."/>
            <person name="Fink D.L."/>
            <person name="Russ C."/>
            <person name="Young S."/>
            <person name="Zeng Q."/>
            <person name="Gargeya S."/>
            <person name="Alvarado L."/>
            <person name="Berlin A."/>
            <person name="Chapman S.B."/>
            <person name="Chen Z."/>
            <person name="Freedman E."/>
            <person name="Gellesch M."/>
            <person name="Goldberg J."/>
            <person name="Griggs A."/>
            <person name="Gujja S."/>
            <person name="Heilman E.R."/>
            <person name="Heiman D."/>
            <person name="Howarth C."/>
            <person name="Mehta T."/>
            <person name="Neiman D."/>
            <person name="Pearson M."/>
            <person name="Roberts A."/>
            <person name="Saif S."/>
            <person name="Shea T."/>
            <person name="Shenoy N."/>
            <person name="Sisk P."/>
            <person name="Stolte C."/>
            <person name="Sykes S."/>
            <person name="White J."/>
            <person name="Yandava C."/>
            <person name="Haas B."/>
            <person name="Henn M.R."/>
            <person name="Nusbaum C."/>
            <person name="Birren B."/>
        </authorList>
    </citation>
    <scope>NUCLEOTIDE SEQUENCE [LARGE SCALE GENOMIC DNA]</scope>
</reference>